<gene>
    <name evidence="18" type="primary">pepD_2</name>
    <name evidence="18" type="ORF">ERS852490_01141</name>
</gene>
<evidence type="ECO:0000256" key="1">
    <source>
        <dbReference type="ARBA" id="ARBA00001941"/>
    </source>
</evidence>
<evidence type="ECO:0000256" key="10">
    <source>
        <dbReference type="ARBA" id="ARBA00038976"/>
    </source>
</evidence>
<evidence type="ECO:0000256" key="9">
    <source>
        <dbReference type="ARBA" id="ARBA00036421"/>
    </source>
</evidence>
<evidence type="ECO:0000313" key="19">
    <source>
        <dbReference type="Proteomes" id="UP000095621"/>
    </source>
</evidence>
<evidence type="ECO:0000256" key="5">
    <source>
        <dbReference type="ARBA" id="ARBA00022801"/>
    </source>
</evidence>
<evidence type="ECO:0000256" key="6">
    <source>
        <dbReference type="ARBA" id="ARBA00022833"/>
    </source>
</evidence>
<proteinExistence type="inferred from homology"/>
<dbReference type="AlphaFoldDB" id="A0A174YSR1"/>
<evidence type="ECO:0000256" key="8">
    <source>
        <dbReference type="ARBA" id="ARBA00023285"/>
    </source>
</evidence>
<comment type="similarity">
    <text evidence="12">Belongs to the peptidase M20C family.</text>
</comment>
<dbReference type="InterPro" id="IPR002933">
    <property type="entry name" value="Peptidase_M20"/>
</dbReference>
<dbReference type="CDD" id="cd03890">
    <property type="entry name" value="M20_pepD"/>
    <property type="match status" value="1"/>
</dbReference>
<reference evidence="18 19" key="1">
    <citation type="submission" date="2015-09" db="EMBL/GenBank/DDBJ databases">
        <authorList>
            <consortium name="Pathogen Informatics"/>
        </authorList>
    </citation>
    <scope>NUCLEOTIDE SEQUENCE [LARGE SCALE GENOMIC DNA]</scope>
    <source>
        <strain evidence="18 19">2789STDY5834875</strain>
    </source>
</reference>
<accession>A0A174YSR1</accession>
<comment type="catalytic activity">
    <reaction evidence="9">
        <text>Hydrolysis of dipeptides, preferentially hydrophobic dipeptides including prolyl amino acids.</text>
        <dbReference type="EC" id="3.4.13.18"/>
    </reaction>
</comment>
<evidence type="ECO:0000256" key="3">
    <source>
        <dbReference type="ARBA" id="ARBA00022670"/>
    </source>
</evidence>
<evidence type="ECO:0000256" key="17">
    <source>
        <dbReference type="ARBA" id="ARBA00078074"/>
    </source>
</evidence>
<evidence type="ECO:0000256" key="16">
    <source>
        <dbReference type="ARBA" id="ARBA00077688"/>
    </source>
</evidence>
<dbReference type="PRINTS" id="PR00934">
    <property type="entry name" value="XHISDIPTASE"/>
</dbReference>
<keyword evidence="4" id="KW-0479">Metal-binding</keyword>
<dbReference type="FunFam" id="3.40.630.10:FF:000015">
    <property type="entry name" value="Aminoacyl-histidine dipeptidase PepD"/>
    <property type="match status" value="1"/>
</dbReference>
<comment type="cofactor">
    <cofactor evidence="1">
        <name>Co(2+)</name>
        <dbReference type="ChEBI" id="CHEBI:48828"/>
    </cofactor>
</comment>
<evidence type="ECO:0000256" key="2">
    <source>
        <dbReference type="ARBA" id="ARBA00001947"/>
    </source>
</evidence>
<dbReference type="SUPFAM" id="SSF53187">
    <property type="entry name" value="Zn-dependent exopeptidases"/>
    <property type="match status" value="1"/>
</dbReference>
<dbReference type="PANTHER" id="PTHR43501:SF1">
    <property type="entry name" value="CYTOSOL NON-SPECIFIC DIPEPTIDASE"/>
    <property type="match status" value="1"/>
</dbReference>
<dbReference type="GO" id="GO:0070573">
    <property type="term" value="F:metallodipeptidase activity"/>
    <property type="evidence" value="ECO:0007669"/>
    <property type="project" value="TreeGrafter"/>
</dbReference>
<evidence type="ECO:0000256" key="12">
    <source>
        <dbReference type="ARBA" id="ARBA00061423"/>
    </source>
</evidence>
<dbReference type="PIRSF" id="PIRSF016599">
    <property type="entry name" value="Xaa-His_dipept"/>
    <property type="match status" value="1"/>
</dbReference>
<evidence type="ECO:0000256" key="7">
    <source>
        <dbReference type="ARBA" id="ARBA00023049"/>
    </source>
</evidence>
<dbReference type="Proteomes" id="UP000095621">
    <property type="component" value="Unassembled WGS sequence"/>
</dbReference>
<name>A0A174YSR1_9FIRM</name>
<evidence type="ECO:0000256" key="15">
    <source>
        <dbReference type="ARBA" id="ARBA00076004"/>
    </source>
</evidence>
<dbReference type="OrthoDB" id="9773892at2"/>
<dbReference type="EC" id="3.4.13.18" evidence="10"/>
<keyword evidence="7" id="KW-0482">Metalloprotease</keyword>
<evidence type="ECO:0000256" key="4">
    <source>
        <dbReference type="ARBA" id="ARBA00022723"/>
    </source>
</evidence>
<evidence type="ECO:0000256" key="13">
    <source>
        <dbReference type="ARBA" id="ARBA00071271"/>
    </source>
</evidence>
<dbReference type="InterPro" id="IPR001160">
    <property type="entry name" value="Peptidase_M20C"/>
</dbReference>
<dbReference type="Gene3D" id="3.40.630.10">
    <property type="entry name" value="Zn peptidases"/>
    <property type="match status" value="2"/>
</dbReference>
<keyword evidence="8" id="KW-0170">Cobalt</keyword>
<comment type="cofactor">
    <cofactor evidence="2">
        <name>Zn(2+)</name>
        <dbReference type="ChEBI" id="CHEBI:29105"/>
    </cofactor>
</comment>
<dbReference type="EMBL" id="CZBU01000002">
    <property type="protein sequence ID" value="CUQ76587.1"/>
    <property type="molecule type" value="Genomic_DNA"/>
</dbReference>
<evidence type="ECO:0000256" key="11">
    <source>
        <dbReference type="ARBA" id="ARBA00044252"/>
    </source>
</evidence>
<dbReference type="GO" id="GO:0005829">
    <property type="term" value="C:cytosol"/>
    <property type="evidence" value="ECO:0007669"/>
    <property type="project" value="TreeGrafter"/>
</dbReference>
<dbReference type="GO" id="GO:0046872">
    <property type="term" value="F:metal ion binding"/>
    <property type="evidence" value="ECO:0007669"/>
    <property type="project" value="UniProtKB-KW"/>
</dbReference>
<dbReference type="Pfam" id="PF01546">
    <property type="entry name" value="Peptidase_M20"/>
    <property type="match status" value="1"/>
</dbReference>
<keyword evidence="5 18" id="KW-0378">Hydrolase</keyword>
<evidence type="ECO:0000313" key="18">
    <source>
        <dbReference type="EMBL" id="CUQ76587.1"/>
    </source>
</evidence>
<dbReference type="FunFam" id="3.40.630.10:FF:000018">
    <property type="entry name" value="Aminoacyl-histidine dipeptidase PepD"/>
    <property type="match status" value="1"/>
</dbReference>
<dbReference type="RefSeq" id="WP_055215246.1">
    <property type="nucleotide sequence ID" value="NZ_CZBU01000002.1"/>
</dbReference>
<dbReference type="GO" id="GO:0006508">
    <property type="term" value="P:proteolysis"/>
    <property type="evidence" value="ECO:0007669"/>
    <property type="project" value="UniProtKB-KW"/>
</dbReference>
<sequence length="480" mass="52338">MSNNILADLQPQAVFKYFEQICAIPHGSGNVKQISDYLCEFAKERNLWFKQDESYNVIIKKPASNSESKAAPVILQGHIDMVAVKTNDKVKDMEKDGLDLYIDDGYVKADRTTLGADDGIAVAYALAILDSKDVCHPPIEAVFTVDEEIGMLGAEAINTDCLEGKIMLNIDSEEEGIFLSGCAGGATLKASYPLKKSDITGTQMSIKINGLTSGHSGTDIICQRANANILMGRLLFAVKECVNIVSISGGEKDNSIAPFADAVIMTQEADKVAELLNNTADVLKEEYSVTDPHLTIKVNCEGEGSTLACDDATTQMLINVLNFIPDGVVKMSNDIKGLVQTSLNLGVAELAEKTFAATYLIRSSSQSEKEYLTDKVGKMTEYLGGTYELKGVYPAWEFKKNSAIRDMLCESYNRLFNKEALVETMHAGVECGIMAAKIDDLDCVSFGPDIIDIHTVKEKLDIASTQRTWELITDVLKQLA</sequence>
<keyword evidence="6" id="KW-0862">Zinc</keyword>
<keyword evidence="3" id="KW-0645">Protease</keyword>
<organism evidence="18 19">
    <name type="scientific">Lachnospira eligens</name>
    <dbReference type="NCBI Taxonomy" id="39485"/>
    <lineage>
        <taxon>Bacteria</taxon>
        <taxon>Bacillati</taxon>
        <taxon>Bacillota</taxon>
        <taxon>Clostridia</taxon>
        <taxon>Lachnospirales</taxon>
        <taxon>Lachnospiraceae</taxon>
        <taxon>Lachnospira</taxon>
    </lineage>
</organism>
<dbReference type="PANTHER" id="PTHR43501">
    <property type="entry name" value="CYTOSOL NON-SPECIFIC DIPEPTIDASE"/>
    <property type="match status" value="1"/>
</dbReference>
<dbReference type="NCBIfam" id="TIGR01893">
    <property type="entry name" value="aa-his-dipept"/>
    <property type="match status" value="1"/>
</dbReference>
<protein>
    <recommendedName>
        <fullName evidence="13">Cytosol non-specific dipeptidase</fullName>
        <ecNumber evidence="10">3.4.13.18</ecNumber>
    </recommendedName>
    <alternativeName>
        <fullName evidence="16">Aminoacyl-histidine dipeptidase</fullName>
    </alternativeName>
    <alternativeName>
        <fullName evidence="15">Beta-alanyl-histidine dipeptidase</fullName>
    </alternativeName>
    <alternativeName>
        <fullName evidence="14">Carnosinase</fullName>
    </alternativeName>
    <alternativeName>
        <fullName evidence="11">Peptidase D</fullName>
    </alternativeName>
    <alternativeName>
        <fullName evidence="17">Xaa-His dipeptidase</fullName>
    </alternativeName>
</protein>
<keyword evidence="18" id="KW-0224">Dipeptidase</keyword>
<evidence type="ECO:0000256" key="14">
    <source>
        <dbReference type="ARBA" id="ARBA00075285"/>
    </source>
</evidence>